<dbReference type="PRINTS" id="PR00111">
    <property type="entry name" value="ABHYDROLASE"/>
</dbReference>
<dbReference type="Gene3D" id="3.40.50.1820">
    <property type="entry name" value="alpha/beta hydrolase"/>
    <property type="match status" value="1"/>
</dbReference>
<accession>A0A2U8FNA0</accession>
<evidence type="ECO:0000259" key="1">
    <source>
        <dbReference type="Pfam" id="PF00561"/>
    </source>
</evidence>
<dbReference type="InterPro" id="IPR029058">
    <property type="entry name" value="AB_hydrolase_fold"/>
</dbReference>
<proteinExistence type="predicted"/>
<dbReference type="PANTHER" id="PTHR43798">
    <property type="entry name" value="MONOACYLGLYCEROL LIPASE"/>
    <property type="match status" value="1"/>
</dbReference>
<dbReference type="Pfam" id="PF00561">
    <property type="entry name" value="Abhydrolase_1"/>
    <property type="match status" value="1"/>
</dbReference>
<dbReference type="AlphaFoldDB" id="A0A2U8FNA0"/>
<feature type="domain" description="AB hydrolase-1" evidence="1">
    <location>
        <begin position="35"/>
        <end position="147"/>
    </location>
</feature>
<dbReference type="InterPro" id="IPR000073">
    <property type="entry name" value="AB_hydrolase_1"/>
</dbReference>
<dbReference type="OrthoDB" id="135231at2"/>
<dbReference type="EMBL" id="CP029210">
    <property type="protein sequence ID" value="AWI52440.1"/>
    <property type="molecule type" value="Genomic_DNA"/>
</dbReference>
<dbReference type="RefSeq" id="WP_109034514.1">
    <property type="nucleotide sequence ID" value="NZ_CP029210.1"/>
</dbReference>
<name>A0A2U8FNA0_9BURK</name>
<keyword evidence="2" id="KW-0378">Hydrolase</keyword>
<dbReference type="GO" id="GO:0016787">
    <property type="term" value="F:hydrolase activity"/>
    <property type="evidence" value="ECO:0007669"/>
    <property type="project" value="UniProtKB-KW"/>
</dbReference>
<evidence type="ECO:0000313" key="2">
    <source>
        <dbReference type="EMBL" id="AWI52440.1"/>
    </source>
</evidence>
<evidence type="ECO:0000313" key="3">
    <source>
        <dbReference type="Proteomes" id="UP000244892"/>
    </source>
</evidence>
<sequence>MSFTPTVSDHWITHPQGRLFARQWTPPADAETGVPLVLLHDSLGCIELWRGFPELLCRTTGRRVVAYDRLGFGRSDARPARPSHDFVAEEARLYLPHVREQLGVGRFAVLGHSVGGGMAINVAATTPECEALISIAAQTFVEDKTLDGVRAAKVQFSDPAQVDRISRYHGPKADWVLDAWIGTWLDPDFAGWTLNGVLAQITCPALAIHGEDDEFGSPAHALRVAEHSRGPVQTDILPATGHVPHREQPDAMAQRIARFLAG</sequence>
<reference evidence="2 3" key="1">
    <citation type="submission" date="2018-05" db="EMBL/GenBank/DDBJ databases">
        <title>complete genome sequence of Aquabacterium olei NBRC 110486.</title>
        <authorList>
            <person name="Tang B."/>
            <person name="Chang J."/>
            <person name="Zhang L."/>
            <person name="Yang H."/>
        </authorList>
    </citation>
    <scope>NUCLEOTIDE SEQUENCE [LARGE SCALE GENOMIC DNA]</scope>
    <source>
        <strain evidence="2 3">NBRC 110486</strain>
    </source>
</reference>
<dbReference type="SUPFAM" id="SSF53474">
    <property type="entry name" value="alpha/beta-Hydrolases"/>
    <property type="match status" value="1"/>
</dbReference>
<organism evidence="2 3">
    <name type="scientific">Aquabacterium olei</name>
    <dbReference type="NCBI Taxonomy" id="1296669"/>
    <lineage>
        <taxon>Bacteria</taxon>
        <taxon>Pseudomonadati</taxon>
        <taxon>Pseudomonadota</taxon>
        <taxon>Betaproteobacteria</taxon>
        <taxon>Burkholderiales</taxon>
        <taxon>Aquabacterium</taxon>
    </lineage>
</organism>
<dbReference type="Proteomes" id="UP000244892">
    <property type="component" value="Chromosome"/>
</dbReference>
<gene>
    <name evidence="2" type="ORF">DEH84_02605</name>
</gene>
<dbReference type="InterPro" id="IPR050266">
    <property type="entry name" value="AB_hydrolase_sf"/>
</dbReference>
<keyword evidence="3" id="KW-1185">Reference proteome</keyword>
<dbReference type="KEGG" id="aon:DEH84_02605"/>
<protein>
    <submittedName>
        <fullName evidence="2">Alpha/beta hydrolase</fullName>
    </submittedName>
</protein>